<name>A0AAW1GTG7_SAPOF</name>
<dbReference type="GO" id="GO:0005886">
    <property type="term" value="C:plasma membrane"/>
    <property type="evidence" value="ECO:0007669"/>
    <property type="project" value="TreeGrafter"/>
</dbReference>
<dbReference type="FunFam" id="2.60.40.420:FF:000034">
    <property type="entry name" value="Cupredoxin superfamily protein"/>
    <property type="match status" value="1"/>
</dbReference>
<protein>
    <recommendedName>
        <fullName evidence="3">Phytocyanin domain-containing protein</fullName>
    </recommendedName>
</protein>
<dbReference type="InterPro" id="IPR008972">
    <property type="entry name" value="Cupredoxin"/>
</dbReference>
<dbReference type="PROSITE" id="PS51485">
    <property type="entry name" value="PHYTOCYANIN"/>
    <property type="match status" value="1"/>
</dbReference>
<dbReference type="PANTHER" id="PTHR33021:SF179">
    <property type="entry name" value="OS09G0541100 PROTEIN"/>
    <property type="match status" value="1"/>
</dbReference>
<dbReference type="PANTHER" id="PTHR33021">
    <property type="entry name" value="BLUE COPPER PROTEIN"/>
    <property type="match status" value="1"/>
</dbReference>
<proteinExistence type="predicted"/>
<dbReference type="Proteomes" id="UP001443914">
    <property type="component" value="Unassembled WGS sequence"/>
</dbReference>
<dbReference type="InterPro" id="IPR003245">
    <property type="entry name" value="Phytocyanin_dom"/>
</dbReference>
<dbReference type="Pfam" id="PF02298">
    <property type="entry name" value="Cu_bind_like"/>
    <property type="match status" value="1"/>
</dbReference>
<dbReference type="SUPFAM" id="SSF49503">
    <property type="entry name" value="Cupredoxins"/>
    <property type="match status" value="1"/>
</dbReference>
<gene>
    <name evidence="4" type="ORF">RND81_14G210200</name>
</gene>
<dbReference type="GO" id="GO:0009055">
    <property type="term" value="F:electron transfer activity"/>
    <property type="evidence" value="ECO:0007669"/>
    <property type="project" value="InterPro"/>
</dbReference>
<dbReference type="Gene3D" id="2.60.40.420">
    <property type="entry name" value="Cupredoxins - blue copper proteins"/>
    <property type="match status" value="1"/>
</dbReference>
<dbReference type="CDD" id="cd04216">
    <property type="entry name" value="Phytocyanin"/>
    <property type="match status" value="1"/>
</dbReference>
<dbReference type="EMBL" id="JBDFQZ010000014">
    <property type="protein sequence ID" value="KAK9666775.1"/>
    <property type="molecule type" value="Genomic_DNA"/>
</dbReference>
<sequence length="167" mass="18515">MTYYFDASNCLKIIVICICALGMSMVDSKIINVGDDRWDDSTNYVSWAQNYIFSVGDVLEFSYSPGTHNVYEVTKETFRSCDTSSGVIAKYETGDDHILLKEAKPYWFICTIDDHCRVGMKLAINVTGAAMPSNPPSIQPKISGSSTPRKHVTFVAAAFLSILLIFS</sequence>
<evidence type="ECO:0000256" key="1">
    <source>
        <dbReference type="ARBA" id="ARBA00023157"/>
    </source>
</evidence>
<organism evidence="4 5">
    <name type="scientific">Saponaria officinalis</name>
    <name type="common">Common soapwort</name>
    <name type="synonym">Lychnis saponaria</name>
    <dbReference type="NCBI Taxonomy" id="3572"/>
    <lineage>
        <taxon>Eukaryota</taxon>
        <taxon>Viridiplantae</taxon>
        <taxon>Streptophyta</taxon>
        <taxon>Embryophyta</taxon>
        <taxon>Tracheophyta</taxon>
        <taxon>Spermatophyta</taxon>
        <taxon>Magnoliopsida</taxon>
        <taxon>eudicotyledons</taxon>
        <taxon>Gunneridae</taxon>
        <taxon>Pentapetalae</taxon>
        <taxon>Caryophyllales</taxon>
        <taxon>Caryophyllaceae</taxon>
        <taxon>Caryophylleae</taxon>
        <taxon>Saponaria</taxon>
    </lineage>
</organism>
<reference evidence="4" key="1">
    <citation type="submission" date="2024-03" db="EMBL/GenBank/DDBJ databases">
        <title>WGS assembly of Saponaria officinalis var. Norfolk2.</title>
        <authorList>
            <person name="Jenkins J."/>
            <person name="Shu S."/>
            <person name="Grimwood J."/>
            <person name="Barry K."/>
            <person name="Goodstein D."/>
            <person name="Schmutz J."/>
            <person name="Leebens-Mack J."/>
            <person name="Osbourn A."/>
        </authorList>
    </citation>
    <scope>NUCLEOTIDE SEQUENCE [LARGE SCALE GENOMIC DNA]</scope>
    <source>
        <strain evidence="4">JIC</strain>
    </source>
</reference>
<accession>A0AAW1GTG7</accession>
<comment type="caution">
    <text evidence="4">The sequence shown here is derived from an EMBL/GenBank/DDBJ whole genome shotgun (WGS) entry which is preliminary data.</text>
</comment>
<keyword evidence="5" id="KW-1185">Reference proteome</keyword>
<evidence type="ECO:0000313" key="4">
    <source>
        <dbReference type="EMBL" id="KAK9666775.1"/>
    </source>
</evidence>
<keyword evidence="1" id="KW-1015">Disulfide bond</keyword>
<dbReference type="AlphaFoldDB" id="A0AAW1GTG7"/>
<dbReference type="InterPro" id="IPR039391">
    <property type="entry name" value="Phytocyanin-like"/>
</dbReference>
<feature type="domain" description="Phytocyanin" evidence="3">
    <location>
        <begin position="29"/>
        <end position="128"/>
    </location>
</feature>
<evidence type="ECO:0000256" key="2">
    <source>
        <dbReference type="ARBA" id="ARBA00023180"/>
    </source>
</evidence>
<evidence type="ECO:0000313" key="5">
    <source>
        <dbReference type="Proteomes" id="UP001443914"/>
    </source>
</evidence>
<keyword evidence="2" id="KW-0325">Glycoprotein</keyword>
<evidence type="ECO:0000259" key="3">
    <source>
        <dbReference type="PROSITE" id="PS51485"/>
    </source>
</evidence>